<protein>
    <submittedName>
        <fullName evidence="1">Uncharacterized protein</fullName>
    </submittedName>
</protein>
<gene>
    <name evidence="1" type="ORF">PAXINDRAFT_19531</name>
</gene>
<name>A0A0C9TIY2_PAXIN</name>
<dbReference type="AlphaFoldDB" id="A0A0C9TIY2"/>
<sequence length="183" mass="20823">MASYPAWKQSMRSIILETGACSMTVDDARGLLTFSHLRHLELNDTGLVPDDHLLDDMAKAWPMLEKLRITNWRIPGKATLNGLVPFSKHCPHIADLRLRLDAREAPMPANTADASRGEPREGERTVVWMYVQEVSEINDPAGVAAFLLNLFPRIALYIPKIYADPQGEFFWKRVVKIIQETRR</sequence>
<proteinExistence type="predicted"/>
<reference evidence="2" key="2">
    <citation type="submission" date="2015-01" db="EMBL/GenBank/DDBJ databases">
        <title>Evolutionary Origins and Diversification of the Mycorrhizal Mutualists.</title>
        <authorList>
            <consortium name="DOE Joint Genome Institute"/>
            <consortium name="Mycorrhizal Genomics Consortium"/>
            <person name="Kohler A."/>
            <person name="Kuo A."/>
            <person name="Nagy L.G."/>
            <person name="Floudas D."/>
            <person name="Copeland A."/>
            <person name="Barry K.W."/>
            <person name="Cichocki N."/>
            <person name="Veneault-Fourrey C."/>
            <person name="LaButti K."/>
            <person name="Lindquist E.A."/>
            <person name="Lipzen A."/>
            <person name="Lundell T."/>
            <person name="Morin E."/>
            <person name="Murat C."/>
            <person name="Riley R."/>
            <person name="Ohm R."/>
            <person name="Sun H."/>
            <person name="Tunlid A."/>
            <person name="Henrissat B."/>
            <person name="Grigoriev I.V."/>
            <person name="Hibbett D.S."/>
            <person name="Martin F."/>
        </authorList>
    </citation>
    <scope>NUCLEOTIDE SEQUENCE [LARGE SCALE GENOMIC DNA]</scope>
    <source>
        <strain evidence="2">ATCC 200175</strain>
    </source>
</reference>
<dbReference type="Proteomes" id="UP000053647">
    <property type="component" value="Unassembled WGS sequence"/>
</dbReference>
<evidence type="ECO:0000313" key="2">
    <source>
        <dbReference type="Proteomes" id="UP000053647"/>
    </source>
</evidence>
<reference evidence="1 2" key="1">
    <citation type="submission" date="2014-06" db="EMBL/GenBank/DDBJ databases">
        <authorList>
            <consortium name="DOE Joint Genome Institute"/>
            <person name="Kuo A."/>
            <person name="Kohler A."/>
            <person name="Nagy L.G."/>
            <person name="Floudas D."/>
            <person name="Copeland A."/>
            <person name="Barry K.W."/>
            <person name="Cichocki N."/>
            <person name="Veneault-Fourrey C."/>
            <person name="LaButti K."/>
            <person name="Lindquist E.A."/>
            <person name="Lipzen A."/>
            <person name="Lundell T."/>
            <person name="Morin E."/>
            <person name="Murat C."/>
            <person name="Sun H."/>
            <person name="Tunlid A."/>
            <person name="Henrissat B."/>
            <person name="Grigoriev I.V."/>
            <person name="Hibbett D.S."/>
            <person name="Martin F."/>
            <person name="Nordberg H.P."/>
            <person name="Cantor M.N."/>
            <person name="Hua S.X."/>
        </authorList>
    </citation>
    <scope>NUCLEOTIDE SEQUENCE [LARGE SCALE GENOMIC DNA]</scope>
    <source>
        <strain evidence="1 2">ATCC 200175</strain>
    </source>
</reference>
<organism evidence="1 2">
    <name type="scientific">Paxillus involutus ATCC 200175</name>
    <dbReference type="NCBI Taxonomy" id="664439"/>
    <lineage>
        <taxon>Eukaryota</taxon>
        <taxon>Fungi</taxon>
        <taxon>Dikarya</taxon>
        <taxon>Basidiomycota</taxon>
        <taxon>Agaricomycotina</taxon>
        <taxon>Agaricomycetes</taxon>
        <taxon>Agaricomycetidae</taxon>
        <taxon>Boletales</taxon>
        <taxon>Paxilineae</taxon>
        <taxon>Paxillaceae</taxon>
        <taxon>Paxillus</taxon>
    </lineage>
</organism>
<dbReference type="Gene3D" id="3.80.10.10">
    <property type="entry name" value="Ribonuclease Inhibitor"/>
    <property type="match status" value="1"/>
</dbReference>
<dbReference type="EMBL" id="KN819954">
    <property type="protein sequence ID" value="KIJ07276.1"/>
    <property type="molecule type" value="Genomic_DNA"/>
</dbReference>
<dbReference type="HOGENOM" id="CLU_126686_0_0_1"/>
<dbReference type="OrthoDB" id="3543113at2759"/>
<accession>A0A0C9TIY2</accession>
<dbReference type="InterPro" id="IPR032675">
    <property type="entry name" value="LRR_dom_sf"/>
</dbReference>
<evidence type="ECO:0000313" key="1">
    <source>
        <dbReference type="EMBL" id="KIJ07276.1"/>
    </source>
</evidence>
<keyword evidence="2" id="KW-1185">Reference proteome</keyword>